<evidence type="ECO:0000313" key="1">
    <source>
        <dbReference type="EMBL" id="ENV94463.1"/>
    </source>
</evidence>
<evidence type="ECO:0000313" key="2">
    <source>
        <dbReference type="Proteomes" id="UP000013251"/>
    </source>
</evidence>
<dbReference type="OrthoDB" id="6712959at2"/>
<dbReference type="GeneID" id="69463136"/>
<accession>N9EP39</accession>
<gene>
    <name evidence="1" type="ORF">F938_02647</name>
</gene>
<protein>
    <submittedName>
        <fullName evidence="1">Uncharacterized protein</fullName>
    </submittedName>
</protein>
<dbReference type="EMBL" id="APQG01000036">
    <property type="protein sequence ID" value="ENV94463.1"/>
    <property type="molecule type" value="Genomic_DNA"/>
</dbReference>
<comment type="caution">
    <text evidence="1">The sequence shown here is derived from an EMBL/GenBank/DDBJ whole genome shotgun (WGS) entry which is preliminary data.</text>
</comment>
<sequence length="177" mass="19564">MNIFNKTLTMSGTEAKAPVKIGIKTNYRITIMVNDNTVILGTHAGMLLIGPNTFEIYDPNGSFHYPGISGGSLGLFPVDDLGKQHDVFKKYLEYQLINGERVYLYSFYVSRKEFYQIEENILNQVGCGPVLNCTQCTSGAISGVGIFKNIPSGIFLPSNLKKEMDKISKPLKIITGN</sequence>
<proteinExistence type="predicted"/>
<name>N9EP39_ACIBZ</name>
<dbReference type="PATRIC" id="fig|1217650.3.peg.2594"/>
<dbReference type="RefSeq" id="WP_005032368.1">
    <property type="nucleotide sequence ID" value="NZ_KB849756.1"/>
</dbReference>
<reference evidence="1 2" key="1">
    <citation type="submission" date="2013-02" db="EMBL/GenBank/DDBJ databases">
        <title>The Genome Sequence of Acinetobacter bereziniae CIP 70.12.</title>
        <authorList>
            <consortium name="The Broad Institute Genome Sequencing Platform"/>
            <consortium name="The Broad Institute Genome Sequencing Center for Infectious Disease"/>
            <person name="Cerqueira G."/>
            <person name="Feldgarden M."/>
            <person name="Courvalin P."/>
            <person name="Perichon B."/>
            <person name="Grillot-Courvalin C."/>
            <person name="Clermont D."/>
            <person name="Rocha E."/>
            <person name="Yoon E.-J."/>
            <person name="Nemec A."/>
            <person name="Walker B."/>
            <person name="Young S.K."/>
            <person name="Zeng Q."/>
            <person name="Gargeya S."/>
            <person name="Fitzgerald M."/>
            <person name="Haas B."/>
            <person name="Abouelleil A."/>
            <person name="Alvarado L."/>
            <person name="Arachchi H.M."/>
            <person name="Berlin A.M."/>
            <person name="Chapman S.B."/>
            <person name="Dewar J."/>
            <person name="Goldberg J."/>
            <person name="Griggs A."/>
            <person name="Gujja S."/>
            <person name="Hansen M."/>
            <person name="Howarth C."/>
            <person name="Imamovic A."/>
            <person name="Larimer J."/>
            <person name="McCowan C."/>
            <person name="Murphy C."/>
            <person name="Neiman D."/>
            <person name="Pearson M."/>
            <person name="Priest M."/>
            <person name="Roberts A."/>
            <person name="Saif S."/>
            <person name="Shea T."/>
            <person name="Sisk P."/>
            <person name="Sykes S."/>
            <person name="Wortman J."/>
            <person name="Nusbaum C."/>
            <person name="Birren B."/>
        </authorList>
    </citation>
    <scope>NUCLEOTIDE SEQUENCE [LARGE SCALE GENOMIC DNA]</scope>
    <source>
        <strain evidence="1 2">CIP 70.12</strain>
    </source>
</reference>
<organism evidence="1 2">
    <name type="scientific">Acinetobacter bereziniae LMG 1003 = CIP 70.12</name>
    <dbReference type="NCBI Taxonomy" id="981324"/>
    <lineage>
        <taxon>Bacteria</taxon>
        <taxon>Pseudomonadati</taxon>
        <taxon>Pseudomonadota</taxon>
        <taxon>Gammaproteobacteria</taxon>
        <taxon>Moraxellales</taxon>
        <taxon>Moraxellaceae</taxon>
        <taxon>Acinetobacter</taxon>
    </lineage>
</organism>
<keyword evidence="2" id="KW-1185">Reference proteome</keyword>
<dbReference type="Proteomes" id="UP000013251">
    <property type="component" value="Unassembled WGS sequence"/>
</dbReference>
<dbReference type="HOGENOM" id="CLU_1514726_0_0_6"/>
<dbReference type="AlphaFoldDB" id="N9EP39"/>